<dbReference type="InterPro" id="IPR002053">
    <property type="entry name" value="Glyco_hydro_25"/>
</dbReference>
<gene>
    <name evidence="5" type="ORF">FHS60_001748</name>
</gene>
<dbReference type="SMART" id="SM00641">
    <property type="entry name" value="Glyco_25"/>
    <property type="match status" value="1"/>
</dbReference>
<evidence type="ECO:0000256" key="1">
    <source>
        <dbReference type="ARBA" id="ARBA00010646"/>
    </source>
</evidence>
<accession>A0A7W5XY78</accession>
<dbReference type="GO" id="GO:0016998">
    <property type="term" value="P:cell wall macromolecule catabolic process"/>
    <property type="evidence" value="ECO:0007669"/>
    <property type="project" value="InterPro"/>
</dbReference>
<evidence type="ECO:0000313" key="5">
    <source>
        <dbReference type="EMBL" id="MBB3703268.1"/>
    </source>
</evidence>
<comment type="similarity">
    <text evidence="1">Belongs to the glycosyl hydrolase 25 family.</text>
</comment>
<organism evidence="5 6">
    <name type="scientific">Alloprevotella rava</name>
    <dbReference type="NCBI Taxonomy" id="671218"/>
    <lineage>
        <taxon>Bacteria</taxon>
        <taxon>Pseudomonadati</taxon>
        <taxon>Bacteroidota</taxon>
        <taxon>Bacteroidia</taxon>
        <taxon>Bacteroidales</taxon>
        <taxon>Prevotellaceae</taxon>
        <taxon>Alloprevotella</taxon>
    </lineage>
</organism>
<dbReference type="Pfam" id="PF01183">
    <property type="entry name" value="Glyco_hydro_25"/>
    <property type="match status" value="1"/>
</dbReference>
<dbReference type="PROSITE" id="PS51904">
    <property type="entry name" value="GLYCOSYL_HYDROL_F25_2"/>
    <property type="match status" value="1"/>
</dbReference>
<dbReference type="PANTHER" id="PTHR34135:SF2">
    <property type="entry name" value="LYSOZYME"/>
    <property type="match status" value="1"/>
</dbReference>
<dbReference type="Gene3D" id="3.20.20.80">
    <property type="entry name" value="Glycosidases"/>
    <property type="match status" value="1"/>
</dbReference>
<dbReference type="GO" id="GO:0003796">
    <property type="term" value="F:lysozyme activity"/>
    <property type="evidence" value="ECO:0007669"/>
    <property type="project" value="InterPro"/>
</dbReference>
<keyword evidence="4" id="KW-0732">Signal</keyword>
<reference evidence="5 6" key="1">
    <citation type="submission" date="2020-08" db="EMBL/GenBank/DDBJ databases">
        <title>Genomic Encyclopedia of Type Strains, Phase IV (KMG-IV): sequencing the most valuable type-strain genomes for metagenomic binning, comparative biology and taxonomic classification.</title>
        <authorList>
            <person name="Goeker M."/>
        </authorList>
    </citation>
    <scope>NUCLEOTIDE SEQUENCE [LARGE SCALE GENOMIC DNA]</scope>
    <source>
        <strain evidence="5 6">DSM 22548</strain>
    </source>
</reference>
<dbReference type="InterPro" id="IPR018077">
    <property type="entry name" value="Glyco_hydro_fam25_subgr"/>
</dbReference>
<dbReference type="GO" id="GO:0016052">
    <property type="term" value="P:carbohydrate catabolic process"/>
    <property type="evidence" value="ECO:0007669"/>
    <property type="project" value="TreeGrafter"/>
</dbReference>
<keyword evidence="2" id="KW-0378">Hydrolase</keyword>
<proteinExistence type="inferred from homology"/>
<dbReference type="GO" id="GO:0009253">
    <property type="term" value="P:peptidoglycan catabolic process"/>
    <property type="evidence" value="ECO:0007669"/>
    <property type="project" value="InterPro"/>
</dbReference>
<sequence>MKYPICKIFILLFAILLVLPVQAREDRKKTTSTVGKGVIIEPDHLSYKAQADKAVSPLGQDAAIGGHARGNGHINTRYVEGIDISHYQGTIDWDEIARNAEISYVYIKASEGETLKDDYYIQNLQGARRAGLSVGSYHFYRPQVTPQAQLENMTQVVRREDQDLVPIIDIEKEDSDEVAFIDNLRQFIQLVERYYGKKPLLYTYHNFYNRYFQGLFTNYHWMIARYRTDAPVLNDGKTYIMWQYTQSGRIPGIRGKVDRSQIMSGFTLYQLKL</sequence>
<protein>
    <submittedName>
        <fullName evidence="5">Lysozyme</fullName>
    </submittedName>
</protein>
<evidence type="ECO:0000256" key="3">
    <source>
        <dbReference type="ARBA" id="ARBA00023295"/>
    </source>
</evidence>
<dbReference type="AlphaFoldDB" id="A0A7W5XY78"/>
<dbReference type="SUPFAM" id="SSF51445">
    <property type="entry name" value="(Trans)glycosidases"/>
    <property type="match status" value="1"/>
</dbReference>
<feature type="chain" id="PRO_5031048663" evidence="4">
    <location>
        <begin position="24"/>
        <end position="273"/>
    </location>
</feature>
<dbReference type="RefSeq" id="WP_009346635.1">
    <property type="nucleotide sequence ID" value="NZ_JACICA010000009.1"/>
</dbReference>
<name>A0A7W5XY78_9BACT</name>
<dbReference type="PANTHER" id="PTHR34135">
    <property type="entry name" value="LYSOZYME"/>
    <property type="match status" value="1"/>
</dbReference>
<comment type="caution">
    <text evidence="5">The sequence shown here is derived from an EMBL/GenBank/DDBJ whole genome shotgun (WGS) entry which is preliminary data.</text>
</comment>
<dbReference type="CDD" id="cd00599">
    <property type="entry name" value="GH25_muramidase"/>
    <property type="match status" value="1"/>
</dbReference>
<dbReference type="Proteomes" id="UP000541425">
    <property type="component" value="Unassembled WGS sequence"/>
</dbReference>
<evidence type="ECO:0000256" key="4">
    <source>
        <dbReference type="SAM" id="SignalP"/>
    </source>
</evidence>
<dbReference type="EMBL" id="JACICA010000009">
    <property type="protein sequence ID" value="MBB3703268.1"/>
    <property type="molecule type" value="Genomic_DNA"/>
</dbReference>
<feature type="signal peptide" evidence="4">
    <location>
        <begin position="1"/>
        <end position="23"/>
    </location>
</feature>
<dbReference type="InterPro" id="IPR017853">
    <property type="entry name" value="GH"/>
</dbReference>
<keyword evidence="3" id="KW-0326">Glycosidase</keyword>
<evidence type="ECO:0000313" key="6">
    <source>
        <dbReference type="Proteomes" id="UP000541425"/>
    </source>
</evidence>
<evidence type="ECO:0000256" key="2">
    <source>
        <dbReference type="ARBA" id="ARBA00022801"/>
    </source>
</evidence>